<proteinExistence type="predicted"/>
<comment type="caution">
    <text evidence="2">The sequence shown here is derived from an EMBL/GenBank/DDBJ whole genome shotgun (WGS) entry which is preliminary data.</text>
</comment>
<dbReference type="EMBL" id="JAVFJF020000003">
    <property type="protein sequence ID" value="MEJ8673561.1"/>
    <property type="molecule type" value="Genomic_DNA"/>
</dbReference>
<evidence type="ECO:0000313" key="2">
    <source>
        <dbReference type="EMBL" id="MEJ8673561.1"/>
    </source>
</evidence>
<keyword evidence="3" id="KW-1185">Reference proteome</keyword>
<evidence type="ECO:0000313" key="3">
    <source>
        <dbReference type="Proteomes" id="UP001224516"/>
    </source>
</evidence>
<sequence length="49" mass="5362">MYLAAVIGNPSVVSIVWEAAKLPLLLILVAVSMWTLSRTPELKVLVRKA</sequence>
<dbReference type="Proteomes" id="UP001224516">
    <property type="component" value="Unassembled WGS sequence"/>
</dbReference>
<name>A0ABU8UXD8_9NEIS</name>
<gene>
    <name evidence="2" type="ORF">QCL97_002385</name>
</gene>
<keyword evidence="1" id="KW-1133">Transmembrane helix</keyword>
<keyword evidence="1" id="KW-0472">Membrane</keyword>
<feature type="transmembrane region" description="Helical" evidence="1">
    <location>
        <begin position="20"/>
        <end position="37"/>
    </location>
</feature>
<accession>A0ABU8UXD8</accession>
<dbReference type="RefSeq" id="WP_307910476.1">
    <property type="nucleotide sequence ID" value="NZ_JAVFJF020000003.1"/>
</dbReference>
<reference evidence="2 3" key="1">
    <citation type="submission" date="2023-12" db="EMBL/GenBank/DDBJ databases">
        <title>Evaluation and characterization of a potential secondary metabolite violacein from indigenous Chromobacterium amazonense SAM215.</title>
        <authorList>
            <person name="Tarafdar M.R."/>
            <person name="Abedin S.M."/>
            <person name="Atiqua A."/>
            <person name="Saha A."/>
            <person name="Khan S.N."/>
        </authorList>
    </citation>
    <scope>NUCLEOTIDE SEQUENCE [LARGE SCALE GENOMIC DNA]</scope>
    <source>
        <strain evidence="2 3">SAM215</strain>
    </source>
</reference>
<evidence type="ECO:0000256" key="1">
    <source>
        <dbReference type="SAM" id="Phobius"/>
    </source>
</evidence>
<keyword evidence="1" id="KW-0812">Transmembrane</keyword>
<organism evidence="2 3">
    <name type="scientific">Chromobacterium amazonense</name>
    <dbReference type="NCBI Taxonomy" id="1382803"/>
    <lineage>
        <taxon>Bacteria</taxon>
        <taxon>Pseudomonadati</taxon>
        <taxon>Pseudomonadota</taxon>
        <taxon>Betaproteobacteria</taxon>
        <taxon>Neisseriales</taxon>
        <taxon>Chromobacteriaceae</taxon>
        <taxon>Chromobacterium</taxon>
    </lineage>
</organism>
<protein>
    <submittedName>
        <fullName evidence="2">Uncharacterized protein</fullName>
    </submittedName>
</protein>